<dbReference type="InterPro" id="IPR052744">
    <property type="entry name" value="GPAT/DAPAT"/>
</dbReference>
<feature type="transmembrane region" description="Helical" evidence="1">
    <location>
        <begin position="266"/>
        <end position="283"/>
    </location>
</feature>
<dbReference type="AlphaFoldDB" id="A0A1M5FJK5"/>
<dbReference type="GO" id="GO:0004366">
    <property type="term" value="F:glycerol-3-phosphate O-acyltransferase activity"/>
    <property type="evidence" value="ECO:0007669"/>
    <property type="project" value="TreeGrafter"/>
</dbReference>
<dbReference type="CDD" id="cd07992">
    <property type="entry name" value="LPLAT_AAK14816-like"/>
    <property type="match status" value="1"/>
</dbReference>
<dbReference type="GO" id="GO:0016287">
    <property type="term" value="F:glycerone-phosphate O-acyltransferase activity"/>
    <property type="evidence" value="ECO:0007669"/>
    <property type="project" value="TreeGrafter"/>
</dbReference>
<evidence type="ECO:0000259" key="2">
    <source>
        <dbReference type="SMART" id="SM00563"/>
    </source>
</evidence>
<organism evidence="3 4">
    <name type="scientific">Arenibacter palladensis</name>
    <dbReference type="NCBI Taxonomy" id="237373"/>
    <lineage>
        <taxon>Bacteria</taxon>
        <taxon>Pseudomonadati</taxon>
        <taxon>Bacteroidota</taxon>
        <taxon>Flavobacteriia</taxon>
        <taxon>Flavobacteriales</taxon>
        <taxon>Flavobacteriaceae</taxon>
        <taxon>Arenibacter</taxon>
    </lineage>
</organism>
<dbReference type="Proteomes" id="UP000184406">
    <property type="component" value="Unassembled WGS sequence"/>
</dbReference>
<keyword evidence="3" id="KW-0808">Transferase</keyword>
<feature type="transmembrane region" description="Helical" evidence="1">
    <location>
        <begin position="328"/>
        <end position="348"/>
    </location>
</feature>
<dbReference type="PANTHER" id="PTHR31605">
    <property type="entry name" value="GLYCEROL-3-PHOSPHATE O-ACYLTRANSFERASE 1"/>
    <property type="match status" value="1"/>
</dbReference>
<dbReference type="RefSeq" id="WP_178347036.1">
    <property type="nucleotide sequence ID" value="NZ_FQUX01000009.1"/>
</dbReference>
<keyword evidence="4" id="KW-1185">Reference proteome</keyword>
<keyword evidence="1" id="KW-0472">Membrane</keyword>
<sequence length="355" mass="40693">MKRLGYLVIWVWIRTALTFYFSKIKIEGLHNVPSGKPIMFLANHQNALLDALLIATHCSRKPYFLTRSDVFKTTLLKAFFEFLQMIPVYRIRDGKNSLAGNNAIFERCSKLLQGREAILLFPEGNHSLKRRVRPLSKGFTRILFLALENNPSLDIGIVPIGVNYANAEKFPDNAALYYGKEIRVQDFFNKEDLSGSVGRMKEEVYHQLKKLTTHIEEESSYGDIVCKLDSANVDYLDPMEVNLILEKEAFPDHESIGKLETGPKNYILKAVFFILNFPMIIIWSKLIKPKVSEPEFLSTTRFMYGLIFYPFFYLLLFAGMLTFLNWPYALIVCLAHLTLNIVLVKLGGKAKTGLK</sequence>
<evidence type="ECO:0000313" key="4">
    <source>
        <dbReference type="Proteomes" id="UP000184406"/>
    </source>
</evidence>
<dbReference type="PANTHER" id="PTHR31605:SF0">
    <property type="entry name" value="GLYCEROL-3-PHOSPHATE O-ACYLTRANSFERASE 1"/>
    <property type="match status" value="1"/>
</dbReference>
<accession>A0A1M5FJK5</accession>
<gene>
    <name evidence="3" type="ORF">SAMN03080594_10995</name>
</gene>
<proteinExistence type="predicted"/>
<protein>
    <submittedName>
        <fullName evidence="3">1-acyl-sn-glycerol-3-phosphate acyltransferase</fullName>
    </submittedName>
</protein>
<name>A0A1M5FJK5_9FLAO</name>
<keyword evidence="1" id="KW-1133">Transmembrane helix</keyword>
<feature type="transmembrane region" description="Helical" evidence="1">
    <location>
        <begin position="303"/>
        <end position="322"/>
    </location>
</feature>
<evidence type="ECO:0000256" key="1">
    <source>
        <dbReference type="SAM" id="Phobius"/>
    </source>
</evidence>
<dbReference type="Pfam" id="PF01553">
    <property type="entry name" value="Acyltransferase"/>
    <property type="match status" value="1"/>
</dbReference>
<reference evidence="4" key="1">
    <citation type="submission" date="2016-11" db="EMBL/GenBank/DDBJ databases">
        <authorList>
            <person name="Varghese N."/>
            <person name="Submissions S."/>
        </authorList>
    </citation>
    <scope>NUCLEOTIDE SEQUENCE [LARGE SCALE GENOMIC DNA]</scope>
    <source>
        <strain evidence="4">DSM 17539</strain>
    </source>
</reference>
<keyword evidence="1" id="KW-0812">Transmembrane</keyword>
<dbReference type="SMART" id="SM00563">
    <property type="entry name" value="PlsC"/>
    <property type="match status" value="1"/>
</dbReference>
<keyword evidence="3" id="KW-0012">Acyltransferase</keyword>
<dbReference type="SUPFAM" id="SSF69593">
    <property type="entry name" value="Glycerol-3-phosphate (1)-acyltransferase"/>
    <property type="match status" value="1"/>
</dbReference>
<feature type="domain" description="Phospholipid/glycerol acyltransferase" evidence="2">
    <location>
        <begin position="38"/>
        <end position="165"/>
    </location>
</feature>
<evidence type="ECO:0000313" key="3">
    <source>
        <dbReference type="EMBL" id="SHF91665.1"/>
    </source>
</evidence>
<dbReference type="InterPro" id="IPR002123">
    <property type="entry name" value="Plipid/glycerol_acylTrfase"/>
</dbReference>
<dbReference type="EMBL" id="FQUX01000009">
    <property type="protein sequence ID" value="SHF91665.1"/>
    <property type="molecule type" value="Genomic_DNA"/>
</dbReference>
<dbReference type="GO" id="GO:0008654">
    <property type="term" value="P:phospholipid biosynthetic process"/>
    <property type="evidence" value="ECO:0007669"/>
    <property type="project" value="TreeGrafter"/>
</dbReference>